<dbReference type="RefSeq" id="WP_188722070.1">
    <property type="nucleotide sequence ID" value="NZ_BMIF01000010.1"/>
</dbReference>
<dbReference type="AlphaFoldDB" id="A0A916RXN0"/>
<keyword evidence="4" id="KW-1185">Reference proteome</keyword>
<reference evidence="3" key="1">
    <citation type="journal article" date="2014" name="Int. J. Syst. Evol. Microbiol.">
        <title>Complete genome sequence of Corynebacterium casei LMG S-19264T (=DSM 44701T), isolated from a smear-ripened cheese.</title>
        <authorList>
            <consortium name="US DOE Joint Genome Institute (JGI-PGF)"/>
            <person name="Walter F."/>
            <person name="Albersmeier A."/>
            <person name="Kalinowski J."/>
            <person name="Ruckert C."/>
        </authorList>
    </citation>
    <scope>NUCLEOTIDE SEQUENCE</scope>
    <source>
        <strain evidence="3">CGMCC 1.15320</strain>
    </source>
</reference>
<name>A0A916RXN0_9HYPH</name>
<comment type="caution">
    <text evidence="3">The sequence shown here is derived from an EMBL/GenBank/DDBJ whole genome shotgun (WGS) entry which is preliminary data.</text>
</comment>
<evidence type="ECO:0000313" key="3">
    <source>
        <dbReference type="EMBL" id="GGA75285.1"/>
    </source>
</evidence>
<dbReference type="InterPro" id="IPR002347">
    <property type="entry name" value="SDR_fam"/>
</dbReference>
<comment type="similarity">
    <text evidence="1">Belongs to the short-chain dehydrogenases/reductases (SDR) family.</text>
</comment>
<organism evidence="3 4">
    <name type="scientific">Nitratireductor aestuarii</name>
    <dbReference type="NCBI Taxonomy" id="1735103"/>
    <lineage>
        <taxon>Bacteria</taxon>
        <taxon>Pseudomonadati</taxon>
        <taxon>Pseudomonadota</taxon>
        <taxon>Alphaproteobacteria</taxon>
        <taxon>Hyphomicrobiales</taxon>
        <taxon>Phyllobacteriaceae</taxon>
        <taxon>Nitratireductor</taxon>
    </lineage>
</organism>
<dbReference type="Proteomes" id="UP000636264">
    <property type="component" value="Unassembled WGS sequence"/>
</dbReference>
<dbReference type="EMBL" id="BMIF01000010">
    <property type="protein sequence ID" value="GGA75285.1"/>
    <property type="molecule type" value="Genomic_DNA"/>
</dbReference>
<sequence length="260" mass="27177">MTQGSAPSWNFSFAGKRVLLAGGSRGLGKAAAEAFAAAGARVALGARTANVLADVAKNLAGEGHFYRAADFSSPDACREWAREAQAALGGVDLLVVTITNGSSKSTQADYEGCFQLDVLAPMMLLDACRDALIETRGAAIFCSSRLAWEHWPNNAAYGAAKKALEYALRCAAADLAKTGVRVNAIAPGSTMTEGGFWDREQTVNPARFASVTANQPAGRLGAPEDIIPAMLFLGSDAARWITGHTLLVDGGQTLAHFIQS</sequence>
<reference evidence="3" key="2">
    <citation type="submission" date="2020-09" db="EMBL/GenBank/DDBJ databases">
        <authorList>
            <person name="Sun Q."/>
            <person name="Zhou Y."/>
        </authorList>
    </citation>
    <scope>NUCLEOTIDE SEQUENCE</scope>
    <source>
        <strain evidence="3">CGMCC 1.15320</strain>
    </source>
</reference>
<dbReference type="GO" id="GO:0016491">
    <property type="term" value="F:oxidoreductase activity"/>
    <property type="evidence" value="ECO:0007669"/>
    <property type="project" value="UniProtKB-KW"/>
</dbReference>
<dbReference type="PRINTS" id="PR00081">
    <property type="entry name" value="GDHRDH"/>
</dbReference>
<dbReference type="Pfam" id="PF13561">
    <property type="entry name" value="adh_short_C2"/>
    <property type="match status" value="1"/>
</dbReference>
<proteinExistence type="inferred from homology"/>
<keyword evidence="2" id="KW-0560">Oxidoreductase</keyword>
<dbReference type="InterPro" id="IPR036291">
    <property type="entry name" value="NAD(P)-bd_dom_sf"/>
</dbReference>
<dbReference type="CDD" id="cd05233">
    <property type="entry name" value="SDR_c"/>
    <property type="match status" value="1"/>
</dbReference>
<evidence type="ECO:0000313" key="4">
    <source>
        <dbReference type="Proteomes" id="UP000636264"/>
    </source>
</evidence>
<dbReference type="SUPFAM" id="SSF51735">
    <property type="entry name" value="NAD(P)-binding Rossmann-fold domains"/>
    <property type="match status" value="1"/>
</dbReference>
<accession>A0A916RXN0</accession>
<evidence type="ECO:0000256" key="1">
    <source>
        <dbReference type="ARBA" id="ARBA00006484"/>
    </source>
</evidence>
<gene>
    <name evidence="3" type="ORF">GCM10011385_31640</name>
</gene>
<dbReference type="PANTHER" id="PTHR43639:SF1">
    <property type="entry name" value="SHORT-CHAIN DEHYDROGENASE_REDUCTASE FAMILY PROTEIN"/>
    <property type="match status" value="1"/>
</dbReference>
<protein>
    <submittedName>
        <fullName evidence="3">3-oxoacyl-ACP reductase</fullName>
    </submittedName>
</protein>
<dbReference type="Gene3D" id="3.40.50.720">
    <property type="entry name" value="NAD(P)-binding Rossmann-like Domain"/>
    <property type="match status" value="1"/>
</dbReference>
<dbReference type="PANTHER" id="PTHR43639">
    <property type="entry name" value="OXIDOREDUCTASE, SHORT-CHAIN DEHYDROGENASE/REDUCTASE FAMILY (AFU_ORTHOLOGUE AFUA_5G02870)"/>
    <property type="match status" value="1"/>
</dbReference>
<evidence type="ECO:0000256" key="2">
    <source>
        <dbReference type="ARBA" id="ARBA00023002"/>
    </source>
</evidence>